<comment type="caution">
    <text evidence="1">The sequence shown here is derived from an EMBL/GenBank/DDBJ whole genome shotgun (WGS) entry which is preliminary data.</text>
</comment>
<organism evidence="1 2">
    <name type="scientific">Xylaria curta</name>
    <dbReference type="NCBI Taxonomy" id="42375"/>
    <lineage>
        <taxon>Eukaryota</taxon>
        <taxon>Fungi</taxon>
        <taxon>Dikarya</taxon>
        <taxon>Ascomycota</taxon>
        <taxon>Pezizomycotina</taxon>
        <taxon>Sordariomycetes</taxon>
        <taxon>Xylariomycetidae</taxon>
        <taxon>Xylariales</taxon>
        <taxon>Xylariaceae</taxon>
        <taxon>Xylaria</taxon>
    </lineage>
</organism>
<protein>
    <submittedName>
        <fullName evidence="1">Uncharacterized protein</fullName>
    </submittedName>
</protein>
<dbReference type="Proteomes" id="UP001143856">
    <property type="component" value="Unassembled WGS sequence"/>
</dbReference>
<gene>
    <name evidence="1" type="ORF">NUW58_g5648</name>
</gene>
<evidence type="ECO:0000313" key="1">
    <source>
        <dbReference type="EMBL" id="KAJ2985227.1"/>
    </source>
</evidence>
<reference evidence="1" key="1">
    <citation type="submission" date="2022-10" db="EMBL/GenBank/DDBJ databases">
        <title>Genome Sequence of Xylaria curta.</title>
        <authorList>
            <person name="Buettner E."/>
        </authorList>
    </citation>
    <scope>NUCLEOTIDE SEQUENCE</scope>
    <source>
        <strain evidence="1">Babe10</strain>
    </source>
</reference>
<keyword evidence="2" id="KW-1185">Reference proteome</keyword>
<name>A0ACC1P0M2_9PEZI</name>
<proteinExistence type="predicted"/>
<evidence type="ECO:0000313" key="2">
    <source>
        <dbReference type="Proteomes" id="UP001143856"/>
    </source>
</evidence>
<accession>A0ACC1P0M2</accession>
<dbReference type="EMBL" id="JAPDGR010001140">
    <property type="protein sequence ID" value="KAJ2985227.1"/>
    <property type="molecule type" value="Genomic_DNA"/>
</dbReference>
<sequence length="521" mass="57225">MSSETSYMGLRGTALRVAMIATIVAPAFTVFGYNQSGVGPLATLESFISIFPQLDTIHNDGGASAVNSTRKGAVIASYQIGGLLGALSCLWLGDWLGRRKTIVIAAIFTIIGEVLQVASYEIVQFIVGRVVLGFGVGQISVAIPVWLAECSSSATRGRDVITTGMFMCLGYALSNWLDFAFWFIRGSTLQWRLPLALSLSLSLVVLTSIFFLPESPRWLASVGQMDKATANLAALRNLPEDRHAIQTEMPQIESAIEGAVNQKGSLMEMFSKDDNERLFYRFCLCFGLQFFQQACGGGLISIYISTIFEENLGLGTINSKVLAASGLTWKFLCCFLAFYAIDRLGRRSVFMISGTGMSLCMAALAVSSSFGSENYSASIASAFLLFFFNVFYPLGFLGGNFLYCTEVAPVHLRVAMSAISTANHWLWNFVIAFVTPVALSTIGYRYYIIYAVISALIPIGVFFFYPETMNRNLELLNSVFKDASSPWEIVRMSQKLPQGELADEDSRYENSKKNLEEKEIA</sequence>